<dbReference type="AlphaFoldDB" id="A0A3M8WL14"/>
<dbReference type="InterPro" id="IPR019405">
    <property type="entry name" value="Lactonase_7-beta_prop"/>
</dbReference>
<protein>
    <submittedName>
        <fullName evidence="2">DNA-binding protein</fullName>
    </submittedName>
</protein>
<feature type="domain" description="IPT/TIG" evidence="1">
    <location>
        <begin position="293"/>
        <end position="377"/>
    </location>
</feature>
<dbReference type="PANTHER" id="PTHR47197">
    <property type="entry name" value="PROTEIN NIRF"/>
    <property type="match status" value="1"/>
</dbReference>
<accession>A0A3M8WL14</accession>
<dbReference type="InterPro" id="IPR036322">
    <property type="entry name" value="WD40_repeat_dom_sf"/>
</dbReference>
<dbReference type="PANTHER" id="PTHR47197:SF3">
    <property type="entry name" value="DIHYDRO-HEME D1 DEHYDROGENASE"/>
    <property type="match status" value="1"/>
</dbReference>
<dbReference type="GO" id="GO:0003677">
    <property type="term" value="F:DNA binding"/>
    <property type="evidence" value="ECO:0007669"/>
    <property type="project" value="UniProtKB-KW"/>
</dbReference>
<comment type="caution">
    <text evidence="2">The sequence shown here is derived from an EMBL/GenBank/DDBJ whole genome shotgun (WGS) entry which is preliminary data.</text>
</comment>
<dbReference type="CDD" id="cd00102">
    <property type="entry name" value="IPT"/>
    <property type="match status" value="3"/>
</dbReference>
<evidence type="ECO:0000313" key="3">
    <source>
        <dbReference type="Proteomes" id="UP000275401"/>
    </source>
</evidence>
<dbReference type="Pfam" id="PF01833">
    <property type="entry name" value="TIG"/>
    <property type="match status" value="3"/>
</dbReference>
<dbReference type="Pfam" id="PF10282">
    <property type="entry name" value="Lactonase"/>
    <property type="match status" value="1"/>
</dbReference>
<dbReference type="GO" id="GO:0005975">
    <property type="term" value="P:carbohydrate metabolic process"/>
    <property type="evidence" value="ECO:0007669"/>
    <property type="project" value="UniProtKB-ARBA"/>
</dbReference>
<evidence type="ECO:0000259" key="1">
    <source>
        <dbReference type="SMART" id="SM00429"/>
    </source>
</evidence>
<dbReference type="InterPro" id="IPR011964">
    <property type="entry name" value="YVTN_b-propeller_repeat"/>
</dbReference>
<dbReference type="InterPro" id="IPR013783">
    <property type="entry name" value="Ig-like_fold"/>
</dbReference>
<organism evidence="2 3">
    <name type="scientific">Streptomyces botrytidirepellens</name>
    <dbReference type="NCBI Taxonomy" id="2486417"/>
    <lineage>
        <taxon>Bacteria</taxon>
        <taxon>Bacillati</taxon>
        <taxon>Actinomycetota</taxon>
        <taxon>Actinomycetes</taxon>
        <taxon>Kitasatosporales</taxon>
        <taxon>Streptomycetaceae</taxon>
        <taxon>Streptomyces</taxon>
    </lineage>
</organism>
<keyword evidence="3" id="KW-1185">Reference proteome</keyword>
<dbReference type="Gene3D" id="2.130.10.10">
    <property type="entry name" value="YVTN repeat-like/Quinoprotein amine dehydrogenase"/>
    <property type="match status" value="2"/>
</dbReference>
<proteinExistence type="predicted"/>
<dbReference type="SUPFAM" id="SSF81296">
    <property type="entry name" value="E set domains"/>
    <property type="match status" value="2"/>
</dbReference>
<dbReference type="Gene3D" id="2.60.40.10">
    <property type="entry name" value="Immunoglobulins"/>
    <property type="match status" value="3"/>
</dbReference>
<name>A0A3M8WL14_9ACTN</name>
<dbReference type="InterPro" id="IPR002909">
    <property type="entry name" value="IPT_dom"/>
</dbReference>
<dbReference type="InterPro" id="IPR015943">
    <property type="entry name" value="WD40/YVTN_repeat-like_dom_sf"/>
</dbReference>
<dbReference type="InterPro" id="IPR011048">
    <property type="entry name" value="Haem_d1_sf"/>
</dbReference>
<dbReference type="EMBL" id="RIBZ01000124">
    <property type="protein sequence ID" value="RNG30636.1"/>
    <property type="molecule type" value="Genomic_DNA"/>
</dbReference>
<keyword evidence="2" id="KW-0238">DNA-binding</keyword>
<dbReference type="SMART" id="SM00429">
    <property type="entry name" value="IPT"/>
    <property type="match status" value="3"/>
</dbReference>
<dbReference type="RefSeq" id="WP_123099590.1">
    <property type="nucleotide sequence ID" value="NZ_RIBZ01000124.1"/>
</dbReference>
<dbReference type="InterPro" id="IPR014756">
    <property type="entry name" value="Ig_E-set"/>
</dbReference>
<dbReference type="SUPFAM" id="SSF51004">
    <property type="entry name" value="C-terminal (heme d1) domain of cytochrome cd1-nitrite reductase"/>
    <property type="match status" value="1"/>
</dbReference>
<evidence type="ECO:0000313" key="2">
    <source>
        <dbReference type="EMBL" id="RNG30636.1"/>
    </source>
</evidence>
<gene>
    <name evidence="2" type="ORF">EEJ42_09870</name>
</gene>
<feature type="domain" description="IPT/TIG" evidence="1">
    <location>
        <begin position="379"/>
        <end position="460"/>
    </location>
</feature>
<dbReference type="InterPro" id="IPR051200">
    <property type="entry name" value="Host-pathogen_enzymatic-act"/>
</dbReference>
<sequence>MATASAPDTIPVGSAPHSIAIRPDGSRAYVSNSGAGTLSVIDTAVGVVTATIGVGAGPWGATVTPDGQFVCVTEPGSGTVGFVSTTTNALIGTVSGLTVPRGLAVTPDGTRLYVANSGANTVSVISTATRAITGTITVGNGPQSIAIRPDGLRAYVSHSAGGTVSVINTLSNTVTATVPGFNVPLGVAVAPDGARLYVANSGGTAVSIVSTTDNSVIGTITVATSPAYVAVSPDGTLVYATMTGSDSLTVINASTNTVTHTLSGFATPHEVTTTPDGGYLYVANYGDGTVGVLRRPAAISPNQGPPGGGTAVTITGRGFLGTTSVLFGNRPAKSFAVLSDTTLTAVTPSLSRTGAKAVPVTVTASGGTAIIGHFYYQLLPVIDEISSPSGPTTGGNVLTLTGRRLTGVKYVRFGNVTAAATVLSDTRLTVTVPPSVLAHSVPVYVTNRGGVSNSLSYTYVSTAAITSISPVSGPSAGSRIVNINGTSLSQVNSVTFGGVPALSFKVMSAIKVQSITPPHAPGPVAVVVTTSTGATATAPQPYTYI</sequence>
<dbReference type="SUPFAM" id="SSF50978">
    <property type="entry name" value="WD40 repeat-like"/>
    <property type="match status" value="1"/>
</dbReference>
<dbReference type="Proteomes" id="UP000275401">
    <property type="component" value="Unassembled WGS sequence"/>
</dbReference>
<feature type="domain" description="IPT/TIG" evidence="1">
    <location>
        <begin position="462"/>
        <end position="545"/>
    </location>
</feature>
<reference evidence="2 3" key="1">
    <citation type="submission" date="2018-11" db="EMBL/GenBank/DDBJ databases">
        <title>The Potential of Streptomyces as Biocontrol Agents against the Tomato grey mould, Botrytis cinerea (Gray mold) Frontiers in Microbiology.</title>
        <authorList>
            <person name="Li D."/>
        </authorList>
    </citation>
    <scope>NUCLEOTIDE SEQUENCE [LARGE SCALE GENOMIC DNA]</scope>
    <source>
        <strain evidence="2 3">NEAU-LD23</strain>
    </source>
</reference>
<dbReference type="NCBIfam" id="TIGR02276">
    <property type="entry name" value="beta_rpt_yvtn"/>
    <property type="match status" value="5"/>
</dbReference>